<evidence type="ECO:0000313" key="3">
    <source>
        <dbReference type="Proteomes" id="UP000494116"/>
    </source>
</evidence>
<dbReference type="PANTHER" id="PTHR11895">
    <property type="entry name" value="TRANSAMIDASE"/>
    <property type="match status" value="1"/>
</dbReference>
<comment type="caution">
    <text evidence="2">The sequence shown here is derived from an EMBL/GenBank/DDBJ whole genome shotgun (WGS) entry which is preliminary data.</text>
</comment>
<dbReference type="SUPFAM" id="SSF75304">
    <property type="entry name" value="Amidase signature (AS) enzymes"/>
    <property type="match status" value="1"/>
</dbReference>
<reference evidence="2 3" key="1">
    <citation type="submission" date="2020-04" db="EMBL/GenBank/DDBJ databases">
        <authorList>
            <person name="De Canck E."/>
        </authorList>
    </citation>
    <scope>NUCLEOTIDE SEQUENCE [LARGE SCALE GENOMIC DNA]</scope>
    <source>
        <strain evidence="2 3">LMG 1873</strain>
    </source>
</reference>
<feature type="domain" description="Amidase" evidence="1">
    <location>
        <begin position="24"/>
        <end position="432"/>
    </location>
</feature>
<keyword evidence="2" id="KW-0378">Hydrolase</keyword>
<dbReference type="EMBL" id="CADIJS010000001">
    <property type="protein sequence ID" value="CAB3658593.1"/>
    <property type="molecule type" value="Genomic_DNA"/>
</dbReference>
<dbReference type="InterPro" id="IPR000120">
    <property type="entry name" value="Amidase"/>
</dbReference>
<dbReference type="PANTHER" id="PTHR11895:SF176">
    <property type="entry name" value="AMIDASE AMID-RELATED"/>
    <property type="match status" value="1"/>
</dbReference>
<dbReference type="Gene3D" id="3.90.1300.10">
    <property type="entry name" value="Amidase signature (AS) domain"/>
    <property type="match status" value="1"/>
</dbReference>
<name>A0ABM8KRF9_9BURK</name>
<accession>A0ABM8KRF9</accession>
<dbReference type="Pfam" id="PF01425">
    <property type="entry name" value="Amidase"/>
    <property type="match status" value="1"/>
</dbReference>
<organism evidence="2 3">
    <name type="scientific">Achromobacter piechaudii</name>
    <dbReference type="NCBI Taxonomy" id="72556"/>
    <lineage>
        <taxon>Bacteria</taxon>
        <taxon>Pseudomonadati</taxon>
        <taxon>Pseudomonadota</taxon>
        <taxon>Betaproteobacteria</taxon>
        <taxon>Burkholderiales</taxon>
        <taxon>Alcaligenaceae</taxon>
        <taxon>Achromobacter</taxon>
    </lineage>
</organism>
<dbReference type="InterPro" id="IPR023631">
    <property type="entry name" value="Amidase_dom"/>
</dbReference>
<evidence type="ECO:0000313" key="2">
    <source>
        <dbReference type="EMBL" id="CAB3658593.1"/>
    </source>
</evidence>
<evidence type="ECO:0000259" key="1">
    <source>
        <dbReference type="Pfam" id="PF01425"/>
    </source>
</evidence>
<dbReference type="InterPro" id="IPR036928">
    <property type="entry name" value="AS_sf"/>
</dbReference>
<dbReference type="PROSITE" id="PS00571">
    <property type="entry name" value="AMIDASES"/>
    <property type="match status" value="1"/>
</dbReference>
<dbReference type="EC" id="3.5.99.5" evidence="2"/>
<sequence>MSIDLDITELAERLRRRELRAETLVSDYLERITALDAWLHAYVAVYADEALAAARAADLQLDQGIWLGPLHGVPIALKDLIDITGRPTTIGSPIHANTVAARTAELVQQLQHAGAIILGKTHMVQFAMGAWGFNQHMGTPRNPWDDHVHRIPGGSSSGSAVAVAGRLAPAAIGTDTGGSVRVPASYCGITGLKPTVGRISSRGVVTLSQTLDSVGIFAHSAADARLVFDVLAPAEPGEWREPLDASRFGIAGATLGRLPEAFLADVTPAVRRAYEASIALYQGLGAQIVEVALPATLAEFKAVTGDIMMTEGVASFEREMTDSTLPVDDSVRPRLLVGLDVPAVRYLAALRERDRLQAEMQTRLQGVAGLLTPTTFTTALPLTEIDHANAPVHYTRIGNLLQMCGVSVPNGRDEAGLPTGLQILCPGGEDRLALYLAEVFQRHSDWHRERAHAHAHAQANAV</sequence>
<dbReference type="RefSeq" id="WP_061306125.1">
    <property type="nucleotide sequence ID" value="NZ_CADIJS010000001.1"/>
</dbReference>
<gene>
    <name evidence="2" type="primary">cnbH_1</name>
    <name evidence="2" type="ORF">LMG1873_00457</name>
</gene>
<keyword evidence="3" id="KW-1185">Reference proteome</keyword>
<dbReference type="Proteomes" id="UP000494116">
    <property type="component" value="Unassembled WGS sequence"/>
</dbReference>
<proteinExistence type="predicted"/>
<protein>
    <submittedName>
        <fullName evidence="2">2-amino-5-chloromuconic acid deaminase</fullName>
        <ecNumber evidence="2">3.5.99.5</ecNumber>
    </submittedName>
</protein>
<dbReference type="InterPro" id="IPR020556">
    <property type="entry name" value="Amidase_CS"/>
</dbReference>
<dbReference type="GO" id="GO:0050540">
    <property type="term" value="F:2-aminomuconate deaminase activity"/>
    <property type="evidence" value="ECO:0007669"/>
    <property type="project" value="UniProtKB-EC"/>
</dbReference>